<feature type="region of interest" description="Disordered" evidence="9">
    <location>
        <begin position="364"/>
        <end position="392"/>
    </location>
</feature>
<evidence type="ECO:0000256" key="6">
    <source>
        <dbReference type="ARBA" id="ARBA00023242"/>
    </source>
</evidence>
<dbReference type="PROSITE" id="PS50090">
    <property type="entry name" value="MYB_LIKE"/>
    <property type="match status" value="1"/>
</dbReference>
<dbReference type="EMBL" id="KV419402">
    <property type="protein sequence ID" value="KZS95209.1"/>
    <property type="molecule type" value="Genomic_DNA"/>
</dbReference>
<feature type="compositionally biased region" description="Low complexity" evidence="9">
    <location>
        <begin position="1075"/>
        <end position="1101"/>
    </location>
</feature>
<dbReference type="Gene3D" id="1.10.10.60">
    <property type="entry name" value="Homeodomain-like"/>
    <property type="match status" value="1"/>
</dbReference>
<protein>
    <recommendedName>
        <fullName evidence="8">Vacuolar import and degradation protein 21</fullName>
    </recommendedName>
</protein>
<dbReference type="SUPFAM" id="SSF46689">
    <property type="entry name" value="Homeodomain-like"/>
    <property type="match status" value="1"/>
</dbReference>
<keyword evidence="5" id="KW-0234">DNA repair</keyword>
<dbReference type="GO" id="GO:0006281">
    <property type="term" value="P:DNA repair"/>
    <property type="evidence" value="ECO:0007669"/>
    <property type="project" value="UniProtKB-KW"/>
</dbReference>
<feature type="region of interest" description="Disordered" evidence="9">
    <location>
        <begin position="775"/>
        <end position="802"/>
    </location>
</feature>
<proteinExistence type="inferred from homology"/>
<feature type="region of interest" description="Disordered" evidence="9">
    <location>
        <begin position="301"/>
        <end position="326"/>
    </location>
</feature>
<evidence type="ECO:0000259" key="10">
    <source>
        <dbReference type="PROSITE" id="PS50090"/>
    </source>
</evidence>
<feature type="compositionally biased region" description="Basic and acidic residues" evidence="9">
    <location>
        <begin position="429"/>
        <end position="440"/>
    </location>
</feature>
<evidence type="ECO:0000259" key="11">
    <source>
        <dbReference type="PROSITE" id="PS51204"/>
    </source>
</evidence>
<comment type="similarity">
    <text evidence="2">Belongs to the EAF1 family.</text>
</comment>
<dbReference type="CDD" id="cd00167">
    <property type="entry name" value="SANT"/>
    <property type="match status" value="1"/>
</dbReference>
<dbReference type="PANTHER" id="PTHR46459:SF1">
    <property type="entry name" value="E1A-BINDING PROTEIN P400"/>
    <property type="match status" value="1"/>
</dbReference>
<dbReference type="InterPro" id="IPR001005">
    <property type="entry name" value="SANT/Myb"/>
</dbReference>
<evidence type="ECO:0000256" key="4">
    <source>
        <dbReference type="ARBA" id="ARBA00022853"/>
    </source>
</evidence>
<dbReference type="GO" id="GO:0003682">
    <property type="term" value="F:chromatin binding"/>
    <property type="evidence" value="ECO:0007669"/>
    <property type="project" value="TreeGrafter"/>
</dbReference>
<evidence type="ECO:0000256" key="1">
    <source>
        <dbReference type="ARBA" id="ARBA00004123"/>
    </source>
</evidence>
<gene>
    <name evidence="12" type="ORF">SISNIDRAFT_548582</name>
</gene>
<dbReference type="GO" id="GO:0006325">
    <property type="term" value="P:chromatin organization"/>
    <property type="evidence" value="ECO:0007669"/>
    <property type="project" value="UniProtKB-KW"/>
</dbReference>
<dbReference type="GO" id="GO:0035267">
    <property type="term" value="C:NuA4 histone acetyltransferase complex"/>
    <property type="evidence" value="ECO:0007669"/>
    <property type="project" value="TreeGrafter"/>
</dbReference>
<feature type="region of interest" description="Disordered" evidence="9">
    <location>
        <begin position="1071"/>
        <end position="1101"/>
    </location>
</feature>
<feature type="compositionally biased region" description="Basic and acidic residues" evidence="9">
    <location>
        <begin position="717"/>
        <end position="726"/>
    </location>
</feature>
<feature type="region of interest" description="Disordered" evidence="9">
    <location>
        <begin position="79"/>
        <end position="119"/>
    </location>
</feature>
<accession>A0A164WNK4</accession>
<keyword evidence="4" id="KW-0156">Chromatin regulator</keyword>
<dbReference type="SMART" id="SM00717">
    <property type="entry name" value="SANT"/>
    <property type="match status" value="1"/>
</dbReference>
<feature type="compositionally biased region" description="Acidic residues" evidence="9">
    <location>
        <begin position="306"/>
        <end position="319"/>
    </location>
</feature>
<evidence type="ECO:0000256" key="7">
    <source>
        <dbReference type="ARBA" id="ARBA00025178"/>
    </source>
</evidence>
<dbReference type="GO" id="GO:0005634">
    <property type="term" value="C:nucleus"/>
    <property type="evidence" value="ECO:0007669"/>
    <property type="project" value="UniProtKB-SubCell"/>
</dbReference>
<evidence type="ECO:0000256" key="5">
    <source>
        <dbReference type="ARBA" id="ARBA00023204"/>
    </source>
</evidence>
<keyword evidence="6" id="KW-0539">Nucleus</keyword>
<dbReference type="InterPro" id="IPR009057">
    <property type="entry name" value="Homeodomain-like_sf"/>
</dbReference>
<organism evidence="12 13">
    <name type="scientific">Sistotremastrum niveocremeum HHB9708</name>
    <dbReference type="NCBI Taxonomy" id="1314777"/>
    <lineage>
        <taxon>Eukaryota</taxon>
        <taxon>Fungi</taxon>
        <taxon>Dikarya</taxon>
        <taxon>Basidiomycota</taxon>
        <taxon>Agaricomycotina</taxon>
        <taxon>Agaricomycetes</taxon>
        <taxon>Sistotremastrales</taxon>
        <taxon>Sistotremastraceae</taxon>
        <taxon>Sertulicium</taxon>
        <taxon>Sertulicium niveocremeum</taxon>
    </lineage>
</organism>
<feature type="region of interest" description="Disordered" evidence="9">
    <location>
        <begin position="412"/>
        <end position="464"/>
    </location>
</feature>
<keyword evidence="3" id="KW-0227">DNA damage</keyword>
<feature type="compositionally biased region" description="Low complexity" evidence="9">
    <location>
        <begin position="783"/>
        <end position="794"/>
    </location>
</feature>
<dbReference type="Pfam" id="PF07529">
    <property type="entry name" value="HSA"/>
    <property type="match status" value="1"/>
</dbReference>
<dbReference type="PROSITE" id="PS51204">
    <property type="entry name" value="HSA"/>
    <property type="match status" value="1"/>
</dbReference>
<evidence type="ECO:0000313" key="13">
    <source>
        <dbReference type="Proteomes" id="UP000076722"/>
    </source>
</evidence>
<comment type="subcellular location">
    <subcellularLocation>
        <location evidence="1">Nucleus</location>
    </subcellularLocation>
</comment>
<feature type="domain" description="HSA" evidence="11">
    <location>
        <begin position="215"/>
        <end position="299"/>
    </location>
</feature>
<sequence>MGSQSMLVALSSAREDLVRERHDQLQEIARVRETLLKEFYIFVKHREDLGHLIEVDEAEGVDKFLDRYRLPSTLESFQLNDVPPILPPPPPHPPERQYVLPNNAPENVPPPSPPPPPLPYDVPEALPAFMNRKSNPSKANRKRKDPIPRDTFVPMEAARWAAVIRANPVHTHVRKATKCLTTNEWNIAIRELRLLRAIEAIDRLKADGRWSFRQPKKQKGPILPKTHQDYLLDEMQWMQIDFREERKWKLAVAHELALAAKDWHEADEEGKRELCVGWKQPDINEMDEDAEDAMEVVREVGVPDRSEDEDEDPEEEAADETFGGMKEEDIEVQIGQNLLQKGHALSQEPTLAEALEDGATIAASAQDQPPPPLPLPARTPGPDLVPTSTTETGESADAMVVDAPATVTVVEEVSGEQPPSSSAPTAMDVDVKTEDVEKPSDALGLKDSSSDPILPQPPSSPMLKAKRAPILSLPPSATSLPSPFDDMTSLSDTLTTLFPDYTLYTPLPDPLPDPALLYAKKEKGAAQPLHTGRRIDETLQSRVYGVSHFMEKKPVLVSALAPSKNWRNGTWTGLDETVVLPDEGASKDRETASLFVSPSAPARKLTAMGFNYPHPSLPRPHARVKHSPSPWSPAEDELLKFIVERYAYNWSLIADAYNSDRRIRMQSESRTPWECQERWISQFASDIPPGRKGSVGVAGVGEETSGSNVAEESLTPRPDRAQEKEPTGMATRGLKRRAASMNMPPPNTIPNSGPANESRKRKRHTYVIEAIRKTVKKREAHQKASAQKRSQASATPHETHNIVSKVKLTPAELSRLKQEQDAEIAKRRAELVRQQHAQRFMVQNPLMRGNMPMGGGLPPPGPGGIRPGPGNISQQQRMPPNIARPAVVDPTQQRQLLQAITAQRAAQAQAQAQAQANGQAAPNGQAQPPVPGQAVPMPAAVALANGGSPHLLPAQAAMLVARTGTPSSAQNPIAGPSHVNGVNGAPNGQGQGSRPSSRSSMPQPPGGMVDPNNIPPGVGVAMNGMVPPAGMIPGGAVAMMPGGAGQMMRNTFMNYHVNGPGGMEQALRLHNQRMHQQQQQQHLAQQQQQQQQQLAQPPAPQ</sequence>
<dbReference type="AlphaFoldDB" id="A0A164WNK4"/>
<dbReference type="STRING" id="1314777.A0A164WNK4"/>
<evidence type="ECO:0000313" key="12">
    <source>
        <dbReference type="EMBL" id="KZS95209.1"/>
    </source>
</evidence>
<feature type="domain" description="Myb-like" evidence="10">
    <location>
        <begin position="623"/>
        <end position="683"/>
    </location>
</feature>
<feature type="region of interest" description="Disordered" evidence="9">
    <location>
        <begin position="684"/>
        <end position="762"/>
    </location>
</feature>
<dbReference type="Pfam" id="PF13921">
    <property type="entry name" value="Myb_DNA-bind_6"/>
    <property type="match status" value="1"/>
</dbReference>
<evidence type="ECO:0000256" key="2">
    <source>
        <dbReference type="ARBA" id="ARBA00008913"/>
    </source>
</evidence>
<name>A0A164WNK4_9AGAM</name>
<feature type="compositionally biased region" description="Pro residues" evidence="9">
    <location>
        <begin position="368"/>
        <end position="379"/>
    </location>
</feature>
<dbReference type="OrthoDB" id="5364245at2759"/>
<dbReference type="InterPro" id="IPR014012">
    <property type="entry name" value="HSA_dom"/>
</dbReference>
<keyword evidence="13" id="KW-1185">Reference proteome</keyword>
<evidence type="ECO:0000256" key="9">
    <source>
        <dbReference type="SAM" id="MobiDB-lite"/>
    </source>
</evidence>
<feature type="region of interest" description="Disordered" evidence="9">
    <location>
        <begin position="963"/>
        <end position="1015"/>
    </location>
</feature>
<feature type="compositionally biased region" description="Low complexity" evidence="9">
    <location>
        <begin position="992"/>
        <end position="1001"/>
    </location>
</feature>
<feature type="region of interest" description="Disordered" evidence="9">
    <location>
        <begin position="911"/>
        <end position="933"/>
    </location>
</feature>
<comment type="function">
    <text evidence="7">Component of the NuA4 histone acetyltransferase complex which is involved in transcriptional activation of selected genes principally by acetylation of nucleosomal histone H4 and H2A. The NuA4 complex is also involved in DNA repair.</text>
</comment>
<dbReference type="Proteomes" id="UP000076722">
    <property type="component" value="Unassembled WGS sequence"/>
</dbReference>
<dbReference type="PANTHER" id="PTHR46459">
    <property type="entry name" value="E1A-BINDING PROTEIN P400-RELATED"/>
    <property type="match status" value="1"/>
</dbReference>
<dbReference type="SMART" id="SM00573">
    <property type="entry name" value="HSA"/>
    <property type="match status" value="1"/>
</dbReference>
<reference evidence="12 13" key="1">
    <citation type="journal article" date="2016" name="Mol. Biol. Evol.">
        <title>Comparative Genomics of Early-Diverging Mushroom-Forming Fungi Provides Insights into the Origins of Lignocellulose Decay Capabilities.</title>
        <authorList>
            <person name="Nagy L.G."/>
            <person name="Riley R."/>
            <person name="Tritt A."/>
            <person name="Adam C."/>
            <person name="Daum C."/>
            <person name="Floudas D."/>
            <person name="Sun H."/>
            <person name="Yadav J.S."/>
            <person name="Pangilinan J."/>
            <person name="Larsson K.H."/>
            <person name="Matsuura K."/>
            <person name="Barry K."/>
            <person name="Labutti K."/>
            <person name="Kuo R."/>
            <person name="Ohm R.A."/>
            <person name="Bhattacharya S.S."/>
            <person name="Shirouzu T."/>
            <person name="Yoshinaga Y."/>
            <person name="Martin F.M."/>
            <person name="Grigoriev I.V."/>
            <person name="Hibbett D.S."/>
        </authorList>
    </citation>
    <scope>NUCLEOTIDE SEQUENCE [LARGE SCALE GENOMIC DNA]</scope>
    <source>
        <strain evidence="12 13">HHB9708</strain>
    </source>
</reference>
<evidence type="ECO:0000256" key="3">
    <source>
        <dbReference type="ARBA" id="ARBA00022763"/>
    </source>
</evidence>
<evidence type="ECO:0000256" key="8">
    <source>
        <dbReference type="ARBA" id="ARBA00029670"/>
    </source>
</evidence>
<feature type="compositionally biased region" description="Pro residues" evidence="9">
    <location>
        <begin position="107"/>
        <end position="119"/>
    </location>
</feature>